<keyword evidence="1" id="KW-0677">Repeat</keyword>
<dbReference type="PANTHER" id="PTHR16193:SF0">
    <property type="entry name" value="TETRATRICOPEPTIDE REPEAT PROTEIN 27"/>
    <property type="match status" value="1"/>
</dbReference>
<dbReference type="InterPro" id="IPR044244">
    <property type="entry name" value="TTC27/Emw1"/>
</dbReference>
<dbReference type="Proteomes" id="UP000887563">
    <property type="component" value="Unplaced"/>
</dbReference>
<organism evidence="5 6">
    <name type="scientific">Meloidogyne incognita</name>
    <name type="common">Southern root-knot nematode worm</name>
    <name type="synonym">Oxyuris incognita</name>
    <dbReference type="NCBI Taxonomy" id="6306"/>
    <lineage>
        <taxon>Eukaryota</taxon>
        <taxon>Metazoa</taxon>
        <taxon>Ecdysozoa</taxon>
        <taxon>Nematoda</taxon>
        <taxon>Chromadorea</taxon>
        <taxon>Rhabditida</taxon>
        <taxon>Tylenchina</taxon>
        <taxon>Tylenchomorpha</taxon>
        <taxon>Tylenchoidea</taxon>
        <taxon>Meloidogynidae</taxon>
        <taxon>Meloidogyninae</taxon>
        <taxon>Meloidogyne</taxon>
        <taxon>Meloidogyne incognita group</taxon>
    </lineage>
</organism>
<keyword evidence="2 4" id="KW-0802">TPR repeat</keyword>
<sequence>MQNNNKFLILLRQQIKNLKEDDLFDCAVSHLLVFVGANFAGFERQSDVCKNLLECFESLEELKEVSFDELSFGLNKPFDGARFIEHLFAAKEAFIHLPASSNSFFEHLLWKYRFLNIWSSILIDKQIDLFKQMNELSNLLFKISSTSNKNLQIEFLLERALSLLNFFEFSSSKKCLEEAIKLAGFKQLQLGGALGKRTQFQEKSVPQLFVEFEITSASSNELIEEPTEMIQNTKNGDDTLLEKILFDEKPKNKIQKINSHQIACILVSALLERKGNKIEKQIEDETCMAFLEEVIDQRPFWSLQMRALIERSKLEAKNSRRIERACSQMEILANILNENVKNESIESERLNLIFVSSPLPFWKVSKLHAEILLSLGCFSEAIRIFEKLNYWEDVVKCYLNSGQSEKAEILIKKLLEEKGENPFYYCLLGNITNEECFYLKAIEVSEDGNALARASLGNLMLKRKNFSEAMEHFERSLDIQPLQPGIYFNYGYSAMKSGNFQTSVKAFHRCVNIEPEHFEAWNNLAASYIHLNQKHRAHKILQEALKLSWENTYLWTNFLLISVDIGDYESGISALEKLMDLDKNLKIDECPLEIMSIEILNQENKEKLEGMKKSLLRVLARASSRQSFGGKLQRLHAFLKKPENGEDITQWTIFVNLLEKAFKKEFGRITIEKFSKNYKDLLNQFLELIEEFKLFWKIQKLEEMQINSQLKLRIKPIIGFFEKEFGENCELCKDEEFNKLFREIKNLCIF</sequence>
<dbReference type="PROSITE" id="PS50293">
    <property type="entry name" value="TPR_REGION"/>
    <property type="match status" value="1"/>
</dbReference>
<feature type="repeat" description="TPR" evidence="4">
    <location>
        <begin position="518"/>
        <end position="551"/>
    </location>
</feature>
<dbReference type="SMART" id="SM00028">
    <property type="entry name" value="TPR"/>
    <property type="match status" value="4"/>
</dbReference>
<protein>
    <submittedName>
        <fullName evidence="6">Tetratricopeptide repeat protein</fullName>
    </submittedName>
</protein>
<dbReference type="AlphaFoldDB" id="A0A914LCU9"/>
<evidence type="ECO:0000313" key="5">
    <source>
        <dbReference type="Proteomes" id="UP000887563"/>
    </source>
</evidence>
<feature type="repeat" description="TPR" evidence="4">
    <location>
        <begin position="450"/>
        <end position="483"/>
    </location>
</feature>
<evidence type="ECO:0000256" key="2">
    <source>
        <dbReference type="ARBA" id="ARBA00022803"/>
    </source>
</evidence>
<dbReference type="Pfam" id="PF13181">
    <property type="entry name" value="TPR_8"/>
    <property type="match status" value="2"/>
</dbReference>
<comment type="similarity">
    <text evidence="3">Belongs to the TTC27 family.</text>
</comment>
<dbReference type="WBParaSite" id="Minc3s00407g11780">
    <property type="protein sequence ID" value="Minc3s00407g11780"/>
    <property type="gene ID" value="Minc3s00407g11780"/>
</dbReference>
<reference evidence="6" key="1">
    <citation type="submission" date="2022-11" db="UniProtKB">
        <authorList>
            <consortium name="WormBaseParasite"/>
        </authorList>
    </citation>
    <scope>IDENTIFICATION</scope>
</reference>
<evidence type="ECO:0000313" key="6">
    <source>
        <dbReference type="WBParaSite" id="Minc3s00407g11780"/>
    </source>
</evidence>
<dbReference type="InterPro" id="IPR011990">
    <property type="entry name" value="TPR-like_helical_dom_sf"/>
</dbReference>
<dbReference type="PANTHER" id="PTHR16193">
    <property type="entry name" value="TETRATRICOPEPTIDE REPEAT PROTEIN 27"/>
    <property type="match status" value="1"/>
</dbReference>
<evidence type="ECO:0000256" key="1">
    <source>
        <dbReference type="ARBA" id="ARBA00022737"/>
    </source>
</evidence>
<accession>A0A914LCU9</accession>
<name>A0A914LCU9_MELIC</name>
<keyword evidence="5" id="KW-1185">Reference proteome</keyword>
<evidence type="ECO:0000256" key="3">
    <source>
        <dbReference type="ARBA" id="ARBA00024020"/>
    </source>
</evidence>
<dbReference type="Gene3D" id="1.25.40.10">
    <property type="entry name" value="Tetratricopeptide repeat domain"/>
    <property type="match status" value="1"/>
</dbReference>
<evidence type="ECO:0000256" key="4">
    <source>
        <dbReference type="PROSITE-ProRule" id="PRU00339"/>
    </source>
</evidence>
<proteinExistence type="inferred from homology"/>
<dbReference type="SUPFAM" id="SSF48452">
    <property type="entry name" value="TPR-like"/>
    <property type="match status" value="2"/>
</dbReference>
<dbReference type="PROSITE" id="PS50005">
    <property type="entry name" value="TPR"/>
    <property type="match status" value="3"/>
</dbReference>
<feature type="repeat" description="TPR" evidence="4">
    <location>
        <begin position="484"/>
        <end position="517"/>
    </location>
</feature>
<dbReference type="InterPro" id="IPR019734">
    <property type="entry name" value="TPR_rpt"/>
</dbReference>